<keyword evidence="3 5" id="KW-1133">Transmembrane helix</keyword>
<keyword evidence="2 5" id="KW-0812">Transmembrane</keyword>
<evidence type="ECO:0000313" key="7">
    <source>
        <dbReference type="Proteomes" id="UP000195766"/>
    </source>
</evidence>
<dbReference type="OrthoDB" id="5145250at2"/>
<dbReference type="Pfam" id="PF01925">
    <property type="entry name" value="TauE"/>
    <property type="match status" value="1"/>
</dbReference>
<gene>
    <name evidence="6" type="ORF">FM111_08510</name>
</gene>
<dbReference type="InterPro" id="IPR002781">
    <property type="entry name" value="TM_pro_TauE-like"/>
</dbReference>
<evidence type="ECO:0000256" key="4">
    <source>
        <dbReference type="ARBA" id="ARBA00023136"/>
    </source>
</evidence>
<feature type="transmembrane region" description="Helical" evidence="5">
    <location>
        <begin position="259"/>
        <end position="280"/>
    </location>
</feature>
<feature type="transmembrane region" description="Helical" evidence="5">
    <location>
        <begin position="101"/>
        <end position="122"/>
    </location>
</feature>
<dbReference type="Proteomes" id="UP000195766">
    <property type="component" value="Unassembled WGS sequence"/>
</dbReference>
<comment type="subcellular location">
    <subcellularLocation>
        <location evidence="5">Cell membrane</location>
        <topology evidence="5">Multi-pass membrane protein</topology>
    </subcellularLocation>
    <subcellularLocation>
        <location evidence="1">Membrane</location>
        <topology evidence="1">Multi-pass membrane protein</topology>
    </subcellularLocation>
</comment>
<dbReference type="PANTHER" id="PTHR43483">
    <property type="entry name" value="MEMBRANE TRANSPORTER PROTEIN HI_0806-RELATED"/>
    <property type="match status" value="1"/>
</dbReference>
<evidence type="ECO:0000313" key="6">
    <source>
        <dbReference type="EMBL" id="SJM61810.1"/>
    </source>
</evidence>
<keyword evidence="5" id="KW-1003">Cell membrane</keyword>
<feature type="transmembrane region" description="Helical" evidence="5">
    <location>
        <begin position="165"/>
        <end position="188"/>
    </location>
</feature>
<dbReference type="GO" id="GO:0005886">
    <property type="term" value="C:plasma membrane"/>
    <property type="evidence" value="ECO:0007669"/>
    <property type="project" value="UniProtKB-SubCell"/>
</dbReference>
<accession>A0A1R4G0P6</accession>
<evidence type="ECO:0000256" key="1">
    <source>
        <dbReference type="ARBA" id="ARBA00004141"/>
    </source>
</evidence>
<feature type="transmembrane region" description="Helical" evidence="5">
    <location>
        <begin position="37"/>
        <end position="56"/>
    </location>
</feature>
<feature type="transmembrane region" description="Helical" evidence="5">
    <location>
        <begin position="233"/>
        <end position="253"/>
    </location>
</feature>
<dbReference type="PANTHER" id="PTHR43483:SF3">
    <property type="entry name" value="MEMBRANE TRANSPORTER PROTEIN HI_0806-RELATED"/>
    <property type="match status" value="1"/>
</dbReference>
<dbReference type="AlphaFoldDB" id="A0A1R4G0P6"/>
<keyword evidence="4 5" id="KW-0472">Membrane</keyword>
<reference evidence="6 7" key="1">
    <citation type="submission" date="2017-02" db="EMBL/GenBank/DDBJ databases">
        <authorList>
            <person name="Peterson S.W."/>
        </authorList>
    </citation>
    <scope>NUCLEOTIDE SEQUENCE [LARGE SCALE GENOMIC DNA]</scope>
    <source>
        <strain evidence="6 7">3F5N</strain>
    </source>
</reference>
<organism evidence="6 7">
    <name type="scientific">Brevundimonas diminuta 3F5N</name>
    <dbReference type="NCBI Taxonomy" id="1255603"/>
    <lineage>
        <taxon>Bacteria</taxon>
        <taxon>Pseudomonadati</taxon>
        <taxon>Pseudomonadota</taxon>
        <taxon>Alphaproteobacteria</taxon>
        <taxon>Caulobacterales</taxon>
        <taxon>Caulobacteraceae</taxon>
        <taxon>Brevundimonas</taxon>
    </lineage>
</organism>
<feature type="transmembrane region" description="Helical" evidence="5">
    <location>
        <begin position="128"/>
        <end position="145"/>
    </location>
</feature>
<dbReference type="RefSeq" id="WP_087140552.1">
    <property type="nucleotide sequence ID" value="NZ_FUIE01000045.1"/>
</dbReference>
<feature type="transmembrane region" description="Helical" evidence="5">
    <location>
        <begin position="203"/>
        <end position="221"/>
    </location>
</feature>
<proteinExistence type="inferred from homology"/>
<sequence length="295" mass="30719">MIVAVLLTVLALLAAYYAVQLVRTARARGELRPKAEGVAIGAVANFFDALGIGSFAPTTAWLRFRKLVPDSFLPAVLNAGHCLPTVMQGLVFMKLIQVDPVLLIACIGASILGAVIGAPIVLRLPVRAVQTVVGAALLIAAALYAMTNLNLMPAGGEAVSLEGNLFIVAVLAHLVMGALMSFGIGLYAPSLIMLSLMGMNPTAAFPIMMGACAFLMPVSSLRFIRSERIDLRLVLGMAIGGIPAVLLAAFVITSLPLTVLRWGVVVVVLYAAASLLTTAFKSTQPAAAPADVKET</sequence>
<evidence type="ECO:0000256" key="2">
    <source>
        <dbReference type="ARBA" id="ARBA00022692"/>
    </source>
</evidence>
<dbReference type="EMBL" id="FUIE01000045">
    <property type="protein sequence ID" value="SJM61810.1"/>
    <property type="molecule type" value="Genomic_DNA"/>
</dbReference>
<evidence type="ECO:0000256" key="5">
    <source>
        <dbReference type="RuleBase" id="RU363041"/>
    </source>
</evidence>
<protein>
    <recommendedName>
        <fullName evidence="5">Probable membrane transporter protein</fullName>
    </recommendedName>
</protein>
<evidence type="ECO:0000256" key="3">
    <source>
        <dbReference type="ARBA" id="ARBA00022989"/>
    </source>
</evidence>
<comment type="similarity">
    <text evidence="5">Belongs to the 4-toluene sulfonate uptake permease (TSUP) (TC 2.A.102) family.</text>
</comment>
<name>A0A1R4G0P6_BREDI</name>